<reference evidence="2" key="1">
    <citation type="submission" date="2013-07" db="EMBL/GenBank/DDBJ databases">
        <title>The genome of Eucalyptus grandis.</title>
        <authorList>
            <person name="Schmutz J."/>
            <person name="Hayes R."/>
            <person name="Myburg A."/>
            <person name="Tuskan G."/>
            <person name="Grattapaglia D."/>
            <person name="Rokhsar D.S."/>
        </authorList>
    </citation>
    <scope>NUCLEOTIDE SEQUENCE</scope>
    <source>
        <tissue evidence="2">Leaf extractions</tissue>
    </source>
</reference>
<dbReference type="Gramene" id="KCW52435">
    <property type="protein sequence ID" value="KCW52435"/>
    <property type="gene ID" value="EUGRSUZ_J01836"/>
</dbReference>
<dbReference type="EMBL" id="KK198762">
    <property type="protein sequence ID" value="KCW52435.1"/>
    <property type="molecule type" value="Genomic_DNA"/>
</dbReference>
<protein>
    <submittedName>
        <fullName evidence="2">Uncharacterized protein</fullName>
    </submittedName>
</protein>
<evidence type="ECO:0000256" key="1">
    <source>
        <dbReference type="SAM" id="Phobius"/>
    </source>
</evidence>
<dbReference type="AlphaFoldDB" id="A0A059AGF9"/>
<evidence type="ECO:0000313" key="2">
    <source>
        <dbReference type="EMBL" id="KCW52435.1"/>
    </source>
</evidence>
<keyword evidence="1" id="KW-0812">Transmembrane</keyword>
<feature type="transmembrane region" description="Helical" evidence="1">
    <location>
        <begin position="57"/>
        <end position="80"/>
    </location>
</feature>
<sequence length="99" mass="11423">MQPRTTRAETDKQSAEPCSMHMIMQPREHATQLTNENPERHSKSLTKLSWDLDKKLVLSRALFLAFRFFFFALPFALAALDCLCSLLKDPPQDGFFNFS</sequence>
<gene>
    <name evidence="2" type="ORF">EUGRSUZ_J01836</name>
</gene>
<proteinExistence type="predicted"/>
<name>A0A059AGF9_EUCGR</name>
<accession>A0A059AGF9</accession>
<dbReference type="InParanoid" id="A0A059AGF9"/>
<keyword evidence="1" id="KW-1133">Transmembrane helix</keyword>
<keyword evidence="1" id="KW-0472">Membrane</keyword>
<organism evidence="2">
    <name type="scientific">Eucalyptus grandis</name>
    <name type="common">Flooded gum</name>
    <dbReference type="NCBI Taxonomy" id="71139"/>
    <lineage>
        <taxon>Eukaryota</taxon>
        <taxon>Viridiplantae</taxon>
        <taxon>Streptophyta</taxon>
        <taxon>Embryophyta</taxon>
        <taxon>Tracheophyta</taxon>
        <taxon>Spermatophyta</taxon>
        <taxon>Magnoliopsida</taxon>
        <taxon>eudicotyledons</taxon>
        <taxon>Gunneridae</taxon>
        <taxon>Pentapetalae</taxon>
        <taxon>rosids</taxon>
        <taxon>malvids</taxon>
        <taxon>Myrtales</taxon>
        <taxon>Myrtaceae</taxon>
        <taxon>Myrtoideae</taxon>
        <taxon>Eucalypteae</taxon>
        <taxon>Eucalyptus</taxon>
    </lineage>
</organism>